<keyword evidence="2" id="KW-0812">Transmembrane</keyword>
<reference evidence="3 4" key="1">
    <citation type="journal article" date="2016" name="Genome Announc.">
        <title>First Complete Genome Sequence of a Subdivision 6 Acidobacterium Strain.</title>
        <authorList>
            <person name="Huang S."/>
            <person name="Vieira S."/>
            <person name="Bunk B."/>
            <person name="Riedel T."/>
            <person name="Sproer C."/>
            <person name="Overmann J."/>
        </authorList>
    </citation>
    <scope>NUCLEOTIDE SEQUENCE [LARGE SCALE GENOMIC DNA]</scope>
    <source>
        <strain evidence="4">DSM 100886 HEG_-6_39</strain>
    </source>
</reference>
<dbReference type="PATRIC" id="fig|1813736.3.peg.6439"/>
<dbReference type="STRING" id="1855912.LuPra_06131"/>
<feature type="compositionally biased region" description="Pro residues" evidence="1">
    <location>
        <begin position="1365"/>
        <end position="1377"/>
    </location>
</feature>
<keyword evidence="2" id="KW-1133">Transmembrane helix</keyword>
<organism evidence="3 4">
    <name type="scientific">Luteitalea pratensis</name>
    <dbReference type="NCBI Taxonomy" id="1855912"/>
    <lineage>
        <taxon>Bacteria</taxon>
        <taxon>Pseudomonadati</taxon>
        <taxon>Acidobacteriota</taxon>
        <taxon>Vicinamibacteria</taxon>
        <taxon>Vicinamibacterales</taxon>
        <taxon>Vicinamibacteraceae</taxon>
        <taxon>Luteitalea</taxon>
    </lineage>
</organism>
<dbReference type="RefSeq" id="WP_157899877.1">
    <property type="nucleotide sequence ID" value="NZ_CP015136.1"/>
</dbReference>
<dbReference type="KEGG" id="abac:LuPra_06131"/>
<accession>A0A143PVR7</accession>
<name>A0A143PVR7_LUTPR</name>
<reference evidence="4" key="2">
    <citation type="submission" date="2016-04" db="EMBL/GenBank/DDBJ databases">
        <title>First Complete Genome Sequence of a Subdivision 6 Acidobacterium.</title>
        <authorList>
            <person name="Huang S."/>
            <person name="Vieira S."/>
            <person name="Bunk B."/>
            <person name="Riedel T."/>
            <person name="Sproeer C."/>
            <person name="Overmann J."/>
        </authorList>
    </citation>
    <scope>NUCLEOTIDE SEQUENCE [LARGE SCALE GENOMIC DNA]</scope>
    <source>
        <strain evidence="4">DSM 100886 HEG_-6_39</strain>
    </source>
</reference>
<protein>
    <submittedName>
        <fullName evidence="3">Uncharacterized protein</fullName>
    </submittedName>
</protein>
<dbReference type="EMBL" id="CP015136">
    <property type="protein sequence ID" value="AMY12847.1"/>
    <property type="molecule type" value="Genomic_DNA"/>
</dbReference>
<evidence type="ECO:0000256" key="2">
    <source>
        <dbReference type="SAM" id="Phobius"/>
    </source>
</evidence>
<keyword evidence="4" id="KW-1185">Reference proteome</keyword>
<evidence type="ECO:0000313" key="3">
    <source>
        <dbReference type="EMBL" id="AMY12847.1"/>
    </source>
</evidence>
<dbReference type="Proteomes" id="UP000076079">
    <property type="component" value="Chromosome"/>
</dbReference>
<feature type="compositionally biased region" description="Low complexity" evidence="1">
    <location>
        <begin position="1443"/>
        <end position="1460"/>
    </location>
</feature>
<feature type="region of interest" description="Disordered" evidence="1">
    <location>
        <begin position="1432"/>
        <end position="1477"/>
    </location>
</feature>
<feature type="transmembrane region" description="Helical" evidence="2">
    <location>
        <begin position="1404"/>
        <end position="1425"/>
    </location>
</feature>
<feature type="transmembrane region" description="Helical" evidence="2">
    <location>
        <begin position="1485"/>
        <end position="1506"/>
    </location>
</feature>
<feature type="region of interest" description="Disordered" evidence="1">
    <location>
        <begin position="1357"/>
        <end position="1377"/>
    </location>
</feature>
<keyword evidence="2" id="KW-0472">Membrane</keyword>
<proteinExistence type="predicted"/>
<sequence length="1869" mass="202153">MATAPGLPDVSDALARVESLLAGSAGPRVPDRLDPACIRWVCLVPVWTPTLATRCGMPGWTLASDLDVLAAWRDEGLIETMVTPLSIDDTGQVTPEQRLFWVPRNARAAWLSRIEAEDGRDRLAALARDIAGRILVQPRDQHMPTATWRWAVVTANATGPTSTLRDVVERELTDALARARPDEAWLWIEALQRVAEIVPGEATTLHQRAVRRLALFDRQRNDRAMLRDYLPRPALFDAYHDLLTGPDDLWAIHYLGGGGVGKTMLMRALTSGTAEHVPPGFTVPPTVTARIDFDHINPDYPARRPGLLFAQLAEELRLKDDSLRASENFGLLFNKIALLHERVGRDATPAADIDDMLDVFRWACDGVATQRGARVVLLLDTCEELDRLGPDGTLPTSVERTFDLLERLHSKMPALRVVLCGRRPLAGAYAGGEAVTSRLPSRPWLRLHRVFAFSEEEAREYLGRTAVPAALVPPVLSRSIAVASSAALGLAQDDSPPRYSPFSLSVYATWIAKQHDIGPETILGDRVDHFVRIRILDRIRNEDVRRLLPHVALLGRFDDMTLRACVDVRSEVADAVLREIGSQEWIDRQAGGYYAVEPELRARLIGYFEREAPRELQDARRRMLPQLWTLLDAGPADQVPDEAVVQALVQMVRGDREDLLRAWRILDTRVVHGAQAPWGMRVLGRLLADETALATESVDAGAWGALVTTFGECAMHESGAAATAELWRKAWEGAQVLQEPYERASVLVRIASGALASASREPDTAVAFDMWALRLYNLLSDRTVPVTAPSHLAPAIAALMACADAVEREADPFAPAQPLLERMAVTAADVRHAPARAIALACVGRFAARRQDADLARKRFQDALQTMTGSHDRGVLPCLQWPPRLDAPSWVSLEAMRGLVGLETIEETLARFDALPAVRSDIAANRLESLRLRLTAALRVPEVPTVVSLRGASPILPGDVAVPEHPGQVLVRPRAVAIALDYVETGRADEGLRLLAELTSVATSARNTQVANVVERARIEAVTRLRLGEHGRLNRHLLATSEALPIADRERMRAFIVERPLSPESTGAWFVDAEVHSLADIHATWRARRAFDEKARHALADLGKVELTKTQDDSEGEWARASIALDLVECGELGADVDVVTQGLTPVSPEDWWSRHPARPELALRLWMRSAALGVSPGGPTTLLVRRVGVRHAAAIAMEEGELLALRLPTQALRLLSLSLTWYEDAHDVLGAWQLTILLALTRVRAGVPRDSVDLTALRVAHDALVRHDADRAASGLPPWSWIESIQQLPMADAPGLTEWAPWLHRVIALHHWITGGVRPEVLFSATDLLPVELRDWPTDGSTGGTTAITSARITSAGTAAVPGRPAPPMPEPPPAAAPMAVPPPESAGVPVAKRVASSASGRWLGRAALIAAVLVALLLILWWLARTGTPQATPAPKQAVEPRAGGSAPSAAGAQSPVPSDEPGGNVGTRPAEPVAGTSASTSLVVGFGLLAAVGLFGAGAWLLLRSRTPVDTGPPVVPMWLARVTATGTEIAGSRVGALDVSVALVDDKGMPVTVAPLRIRKTDAFSGLDALRQPPTGTALCTPLPTDPPLERVCLDLALATSWPCWEALLWSGVVDDLRLRPTVVRMVHASRPARQATTPSTTPWPIASVAATAGDDRQASYAWEATLRAGRATLVSIPAHAVRGGVPHPGTRLVHVTAQPVETPQGLFFEVVGGDTLLIQESLESLTTDRGTLFDGSQLAHAFPDMTCALLQPPRRPALDLTAAGREACAYLRIIGASLAEEGVSTVIVLPPLDGELSAHLVRLLGRRIPYLRDGAVLDAHEFTSRAREIVFGHAQRLLARDAAIELALQVTVYAPLPGGQVPNA</sequence>
<dbReference type="OrthoDB" id="3585209at2"/>
<gene>
    <name evidence="3" type="ORF">LuPra_06131</name>
</gene>
<evidence type="ECO:0000313" key="4">
    <source>
        <dbReference type="Proteomes" id="UP000076079"/>
    </source>
</evidence>
<evidence type="ECO:0000256" key="1">
    <source>
        <dbReference type="SAM" id="MobiDB-lite"/>
    </source>
</evidence>